<evidence type="ECO:0000313" key="7">
    <source>
        <dbReference type="Proteomes" id="UP000308549"/>
    </source>
</evidence>
<evidence type="ECO:0000256" key="1">
    <source>
        <dbReference type="ARBA" id="ARBA00022603"/>
    </source>
</evidence>
<evidence type="ECO:0000256" key="2">
    <source>
        <dbReference type="ARBA" id="ARBA00022679"/>
    </source>
</evidence>
<evidence type="ECO:0000313" key="6">
    <source>
        <dbReference type="EMBL" id="TKA31086.1"/>
    </source>
</evidence>
<keyword evidence="4" id="KW-0539">Nucleus</keyword>
<gene>
    <name evidence="6" type="ORF">B0A50_02054</name>
</gene>
<dbReference type="PANTHER" id="PTHR21008:SF1">
    <property type="entry name" value="25S RRNA (ADENINE(2142)-N(1))-METHYLTRANSFERASE"/>
    <property type="match status" value="1"/>
</dbReference>
<keyword evidence="1 4" id="KW-0489">Methyltransferase</keyword>
<dbReference type="HAMAP" id="MF_03044">
    <property type="entry name" value="BMT2"/>
    <property type="match status" value="1"/>
</dbReference>
<reference evidence="6 7" key="1">
    <citation type="submission" date="2017-03" db="EMBL/GenBank/DDBJ databases">
        <title>Genomes of endolithic fungi from Antarctica.</title>
        <authorList>
            <person name="Coleine C."/>
            <person name="Masonjones S."/>
            <person name="Stajich J.E."/>
        </authorList>
    </citation>
    <scope>NUCLEOTIDE SEQUENCE [LARGE SCALE GENOMIC DNA]</scope>
    <source>
        <strain evidence="6 7">CCFEE 6315</strain>
    </source>
</reference>
<dbReference type="GO" id="GO:0016433">
    <property type="term" value="F:rRNA (adenine) methyltransferase activity"/>
    <property type="evidence" value="ECO:0007669"/>
    <property type="project" value="UniProtKB-UniRule"/>
</dbReference>
<comment type="function">
    <text evidence="4">S-adenosyl-L-methionine-dependent methyltransferase that specifically methylates the N(1) position of an adenine present in helix 65 in 25S rRNA.</text>
</comment>
<sequence length="301" mass="33502">MPPKKSASVNRKQRQLGPGVGGIAKGRPPLAKKPQAALSSEKTRQLIRSHHQLNKQLASVENAGNREEADEIRKRIEQLGGLKSYQQASIQGQANDRGGDSSAVLMEWLKPLTSVVGKDKSKLRLLEVGALSTRNACSRSGCFDVERIDLNSQAEGIKQQDFMARSIPSPDGERFDVISLSLVLNYVPSPEGRGDMLKRTCEFLSIRNEHTYSMDQQSTLPALFLVLPAPCIVNSRYMSEERLASLMESLGYALLRSKQTSKLVFYLWQLKARPGSRRAKFSKKQVNPGINRNNFSIVLQH</sequence>
<name>A0A4U0U9F4_9PEZI</name>
<feature type="binding site" evidence="4">
    <location>
        <position position="129"/>
    </location>
    <ligand>
        <name>S-adenosyl-L-methionine</name>
        <dbReference type="ChEBI" id="CHEBI:59789"/>
    </ligand>
</feature>
<dbReference type="Pfam" id="PF11968">
    <property type="entry name" value="Bmt2"/>
    <property type="match status" value="1"/>
</dbReference>
<keyword evidence="7" id="KW-1185">Reference proteome</keyword>
<dbReference type="Proteomes" id="UP000308549">
    <property type="component" value="Unassembled WGS sequence"/>
</dbReference>
<evidence type="ECO:0000256" key="5">
    <source>
        <dbReference type="SAM" id="MobiDB-lite"/>
    </source>
</evidence>
<proteinExistence type="inferred from homology"/>
<organism evidence="6 7">
    <name type="scientific">Salinomyces thailandicus</name>
    <dbReference type="NCBI Taxonomy" id="706561"/>
    <lineage>
        <taxon>Eukaryota</taxon>
        <taxon>Fungi</taxon>
        <taxon>Dikarya</taxon>
        <taxon>Ascomycota</taxon>
        <taxon>Pezizomycotina</taxon>
        <taxon>Dothideomycetes</taxon>
        <taxon>Dothideomycetidae</taxon>
        <taxon>Mycosphaerellales</taxon>
        <taxon>Teratosphaeriaceae</taxon>
        <taxon>Salinomyces</taxon>
    </lineage>
</organism>
<evidence type="ECO:0000256" key="4">
    <source>
        <dbReference type="HAMAP-Rule" id="MF_03044"/>
    </source>
</evidence>
<dbReference type="InterPro" id="IPR021867">
    <property type="entry name" value="Bmt2/SAMTOR"/>
</dbReference>
<feature type="binding site" evidence="4">
    <location>
        <position position="149"/>
    </location>
    <ligand>
        <name>S-adenosyl-L-methionine</name>
        <dbReference type="ChEBI" id="CHEBI:59789"/>
    </ligand>
</feature>
<keyword evidence="2 4" id="KW-0808">Transferase</keyword>
<dbReference type="PANTHER" id="PTHR21008">
    <property type="entry name" value="S-ADENOSYLMETHIONINE SENSOR UPSTREAM OF MTORC1-RELATED"/>
    <property type="match status" value="1"/>
</dbReference>
<protein>
    <recommendedName>
        <fullName evidence="4">25S rRNA adenine-N(1) methyltransferase</fullName>
        <ecNumber evidence="4">2.1.1.-</ecNumber>
    </recommendedName>
</protein>
<dbReference type="EC" id="2.1.1.-" evidence="4"/>
<accession>A0A4U0U9F4</accession>
<dbReference type="GO" id="GO:0005730">
    <property type="term" value="C:nucleolus"/>
    <property type="evidence" value="ECO:0007669"/>
    <property type="project" value="UniProtKB-SubCell"/>
</dbReference>
<comment type="subcellular location">
    <subcellularLocation>
        <location evidence="4">Nucleus</location>
        <location evidence="4">Nucleolus</location>
    </subcellularLocation>
</comment>
<dbReference type="EMBL" id="NAJL01000009">
    <property type="protein sequence ID" value="TKA31086.1"/>
    <property type="molecule type" value="Genomic_DNA"/>
</dbReference>
<feature type="region of interest" description="Disordered" evidence="5">
    <location>
        <begin position="1"/>
        <end position="45"/>
    </location>
</feature>
<keyword evidence="3 4" id="KW-0949">S-adenosyl-L-methionine</keyword>
<comment type="caution">
    <text evidence="6">The sequence shown here is derived from an EMBL/GenBank/DDBJ whole genome shotgun (WGS) entry which is preliminary data.</text>
</comment>
<comment type="similarity">
    <text evidence="4">Belongs to the BMT2 family.</text>
</comment>
<dbReference type="AlphaFoldDB" id="A0A4U0U9F4"/>
<evidence type="ECO:0000256" key="3">
    <source>
        <dbReference type="ARBA" id="ARBA00022691"/>
    </source>
</evidence>
<dbReference type="OrthoDB" id="5954793at2759"/>